<dbReference type="InterPro" id="IPR007737">
    <property type="entry name" value="Mga_HTH"/>
</dbReference>
<accession>A0AAW9JZB7</accession>
<comment type="caution">
    <text evidence="4">The sequence shown here is derived from an EMBL/GenBank/DDBJ whole genome shotgun (WGS) entry which is preliminary data.</text>
</comment>
<name>A0AAW9JZB7_CARML</name>
<sequence>MKKLLDKPFHLILKLLEHFYKKTPQETINYYSDFLNVDRRTILKIITDLERDIADCQWENQLTLEVTETKIIATFSTNFSLENFYRYYMERSLCVELVQSIFKEAEISLDQIIENFFVSRTTFYRRITPLKEVLAEFDLELDFTKKQFLIGEEKQIRYFFSVFFWEIFRSTGEYKHPDLKDTEYLNRIKQDLNLSIPHFLYFQLYLNISLTRISQGYLVSEVIPYPIKEINYSYAQFKNLTAPYFNKLMPAQQSLEIHSLYFLCVTSTIYPKKVTNLIPIQKIPELKFAQQWILYYTNYFDTILSNEDYVYLYLNLSLIYEKNKTFHGGTSSFGVNSVTEVLREENPDVLRYSMQFFSYLSTQEEEFHIAPFQVLSFTLLIRRLLINGAPPLRLLVCSKVGQEETDWIQSLIKKISSVPVEFYSSTSPDLDLIISDFPLPPDLISVSLDKLFLWLTFPSPKEWRSLLKKLEEIYYTKLN</sequence>
<evidence type="ECO:0000256" key="1">
    <source>
        <dbReference type="ARBA" id="ARBA00023015"/>
    </source>
</evidence>
<feature type="domain" description="Mga helix-turn-helix" evidence="3">
    <location>
        <begin position="78"/>
        <end position="164"/>
    </location>
</feature>
<gene>
    <name evidence="4" type="ORF">RAK27_15050</name>
</gene>
<dbReference type="InterPro" id="IPR036388">
    <property type="entry name" value="WH-like_DNA-bd_sf"/>
</dbReference>
<dbReference type="RefSeq" id="WP_016356297.1">
    <property type="nucleotide sequence ID" value="NZ_BJOJ01000062.1"/>
</dbReference>
<dbReference type="GeneID" id="83607402"/>
<evidence type="ECO:0000313" key="4">
    <source>
        <dbReference type="EMBL" id="MDZ5759979.1"/>
    </source>
</evidence>
<proteinExistence type="predicted"/>
<keyword evidence="1" id="KW-0805">Transcription regulation</keyword>
<dbReference type="Pfam" id="PF05043">
    <property type="entry name" value="Mga"/>
    <property type="match status" value="1"/>
</dbReference>
<dbReference type="Gene3D" id="1.10.10.10">
    <property type="entry name" value="Winged helix-like DNA-binding domain superfamily/Winged helix DNA-binding domain"/>
    <property type="match status" value="1"/>
</dbReference>
<organism evidence="4 5">
    <name type="scientific">Carnobacterium maltaromaticum</name>
    <name type="common">Carnobacterium piscicola</name>
    <dbReference type="NCBI Taxonomy" id="2751"/>
    <lineage>
        <taxon>Bacteria</taxon>
        <taxon>Bacillati</taxon>
        <taxon>Bacillota</taxon>
        <taxon>Bacilli</taxon>
        <taxon>Lactobacillales</taxon>
        <taxon>Carnobacteriaceae</taxon>
        <taxon>Carnobacterium</taxon>
    </lineage>
</organism>
<dbReference type="InterPro" id="IPR050661">
    <property type="entry name" value="BglG_antiterminators"/>
</dbReference>
<keyword evidence="2" id="KW-0804">Transcription</keyword>
<evidence type="ECO:0000259" key="3">
    <source>
        <dbReference type="Pfam" id="PF05043"/>
    </source>
</evidence>
<dbReference type="EMBL" id="JAVBVO010000004">
    <property type="protein sequence ID" value="MDZ5759979.1"/>
    <property type="molecule type" value="Genomic_DNA"/>
</dbReference>
<evidence type="ECO:0000313" key="5">
    <source>
        <dbReference type="Proteomes" id="UP001290462"/>
    </source>
</evidence>
<protein>
    <submittedName>
        <fullName evidence="4">Helix-turn-helix domain-containing protein</fullName>
    </submittedName>
</protein>
<reference evidence="4" key="1">
    <citation type="submission" date="2023-08" db="EMBL/GenBank/DDBJ databases">
        <title>Genomic characterization of piscicolin 126 produced by Carnobacterium maltaromaticum CM22 strain isolated from salmon (Salmo salar).</title>
        <authorList>
            <person name="Gonzalez-Gragera E."/>
            <person name="Garcia-Lopez J.D."/>
            <person name="Teso-Perez C."/>
            <person name="Gimenez-Hernandez I."/>
            <person name="Peralta-Sanchez J.M."/>
            <person name="Valdivia E."/>
            <person name="Montalban-Lopez M."/>
            <person name="Martin-Platero A.M."/>
            <person name="Banos A."/>
            <person name="Martinez-Bueno M."/>
        </authorList>
    </citation>
    <scope>NUCLEOTIDE SEQUENCE</scope>
    <source>
        <strain evidence="4">CM22</strain>
    </source>
</reference>
<dbReference type="PANTHER" id="PTHR30185">
    <property type="entry name" value="CRYPTIC BETA-GLUCOSIDE BGL OPERON ANTITERMINATOR"/>
    <property type="match status" value="1"/>
</dbReference>
<evidence type="ECO:0000256" key="2">
    <source>
        <dbReference type="ARBA" id="ARBA00023163"/>
    </source>
</evidence>
<dbReference type="AlphaFoldDB" id="A0AAW9JZB7"/>
<dbReference type="PANTHER" id="PTHR30185:SF18">
    <property type="entry name" value="TRANSCRIPTIONAL REGULATOR MTLR"/>
    <property type="match status" value="1"/>
</dbReference>
<dbReference type="Proteomes" id="UP001290462">
    <property type="component" value="Unassembled WGS sequence"/>
</dbReference>